<dbReference type="AlphaFoldDB" id="A0AAN5I3L1"/>
<dbReference type="Proteomes" id="UP001328107">
    <property type="component" value="Unassembled WGS sequence"/>
</dbReference>
<proteinExistence type="predicted"/>
<sequence length="422" mass="47887">SFQLSMIRLLALLASAFTLVSCRSGQKVLLISFDGFRHDCLNDTFVPNIHRWAQNSSWFTNGVMSQRITMTAPNHLSIITGLTEKDHGIVGNFFYDEEKREVFDPYNGTGKAGVVEDSETAKWFRGDPIWSVNQRQGGQSAVFYWPVGDFETANVQGVDARPWREMGNLEKWKRDVDDILNLMDNGTNFVAWYIAEPDSTLHKRGFYYDGAFAKVMSTLDEVFGYLQEQLDVRARRSDTNVILTADHGHIQIEKGQIMCVNHVVPGVLGVDYQVGEYTVFPRNESFALEAYESLKDVIRRRGLKINVHWREDIPEEWNFLYPNRIGRIYIEPRAGAHVVMKCKYYSVNDSASSAHGHDAALPDMHALLVMDGPAFRKSQQIEEIPQNIDLYPLMGKILGLEMPPNAGKLETISRALASEDKL</sequence>
<organism evidence="2 3">
    <name type="scientific">Pristionchus mayeri</name>
    <dbReference type="NCBI Taxonomy" id="1317129"/>
    <lineage>
        <taxon>Eukaryota</taxon>
        <taxon>Metazoa</taxon>
        <taxon>Ecdysozoa</taxon>
        <taxon>Nematoda</taxon>
        <taxon>Chromadorea</taxon>
        <taxon>Rhabditida</taxon>
        <taxon>Rhabditina</taxon>
        <taxon>Diplogasteromorpha</taxon>
        <taxon>Diplogasteroidea</taxon>
        <taxon>Neodiplogasteridae</taxon>
        <taxon>Pristionchus</taxon>
    </lineage>
</organism>
<reference evidence="3" key="1">
    <citation type="submission" date="2022-10" db="EMBL/GenBank/DDBJ databases">
        <title>Genome assembly of Pristionchus species.</title>
        <authorList>
            <person name="Yoshida K."/>
            <person name="Sommer R.J."/>
        </authorList>
    </citation>
    <scope>NUCLEOTIDE SEQUENCE [LARGE SCALE GENOMIC DNA]</scope>
    <source>
        <strain evidence="3">RS5460</strain>
    </source>
</reference>
<dbReference type="EMBL" id="BTRK01000004">
    <property type="protein sequence ID" value="GMR50743.1"/>
    <property type="molecule type" value="Genomic_DNA"/>
</dbReference>
<dbReference type="Gene3D" id="3.40.720.10">
    <property type="entry name" value="Alkaline Phosphatase, subunit A"/>
    <property type="match status" value="1"/>
</dbReference>
<keyword evidence="3" id="KW-1185">Reference proteome</keyword>
<evidence type="ECO:0000313" key="2">
    <source>
        <dbReference type="EMBL" id="GMR50743.1"/>
    </source>
</evidence>
<dbReference type="InterPro" id="IPR017850">
    <property type="entry name" value="Alkaline_phosphatase_core_sf"/>
</dbReference>
<dbReference type="Gene3D" id="3.30.1360.180">
    <property type="match status" value="1"/>
</dbReference>
<keyword evidence="1" id="KW-0732">Signal</keyword>
<evidence type="ECO:0008006" key="4">
    <source>
        <dbReference type="Google" id="ProtNLM"/>
    </source>
</evidence>
<protein>
    <recommendedName>
        <fullName evidence="4">AP3A hydrolase</fullName>
    </recommendedName>
</protein>
<accession>A0AAN5I3L1</accession>
<dbReference type="SUPFAM" id="SSF53649">
    <property type="entry name" value="Alkaline phosphatase-like"/>
    <property type="match status" value="1"/>
</dbReference>
<dbReference type="CDD" id="cd16018">
    <property type="entry name" value="Enpp"/>
    <property type="match status" value="1"/>
</dbReference>
<dbReference type="GO" id="GO:0016787">
    <property type="term" value="F:hydrolase activity"/>
    <property type="evidence" value="ECO:0007669"/>
    <property type="project" value="UniProtKB-ARBA"/>
</dbReference>
<gene>
    <name evidence="2" type="ORF">PMAYCL1PPCAC_20938</name>
</gene>
<feature type="chain" id="PRO_5042904024" description="AP3A hydrolase" evidence="1">
    <location>
        <begin position="23"/>
        <end position="422"/>
    </location>
</feature>
<dbReference type="PANTHER" id="PTHR10151">
    <property type="entry name" value="ECTONUCLEOTIDE PYROPHOSPHATASE/PHOSPHODIESTERASE"/>
    <property type="match status" value="1"/>
</dbReference>
<feature type="non-terminal residue" evidence="2">
    <location>
        <position position="1"/>
    </location>
</feature>
<evidence type="ECO:0000256" key="1">
    <source>
        <dbReference type="SAM" id="SignalP"/>
    </source>
</evidence>
<dbReference type="PANTHER" id="PTHR10151:SF120">
    <property type="entry name" value="BIS(5'-ADENOSYL)-TRIPHOSPHATASE"/>
    <property type="match status" value="1"/>
</dbReference>
<dbReference type="InterPro" id="IPR002591">
    <property type="entry name" value="Phosphodiest/P_Trfase"/>
</dbReference>
<dbReference type="Pfam" id="PF01663">
    <property type="entry name" value="Phosphodiest"/>
    <property type="match status" value="1"/>
</dbReference>
<feature type="signal peptide" evidence="1">
    <location>
        <begin position="1"/>
        <end position="22"/>
    </location>
</feature>
<evidence type="ECO:0000313" key="3">
    <source>
        <dbReference type="Proteomes" id="UP001328107"/>
    </source>
</evidence>
<name>A0AAN5I3L1_9BILA</name>
<comment type="caution">
    <text evidence="2">The sequence shown here is derived from an EMBL/GenBank/DDBJ whole genome shotgun (WGS) entry which is preliminary data.</text>
</comment>